<reference evidence="7 8" key="1">
    <citation type="submission" date="2019-06" db="EMBL/GenBank/DDBJ databases">
        <title>Genomic Encyclopedia of Type Strains, Phase IV (KMG-V): Genome sequencing to study the core and pangenomes of soil and plant-associated prokaryotes.</title>
        <authorList>
            <person name="Whitman W."/>
        </authorList>
    </citation>
    <scope>NUCLEOTIDE SEQUENCE [LARGE SCALE GENOMIC DNA]</scope>
    <source>
        <strain evidence="7 8">BR 10355</strain>
    </source>
</reference>
<keyword evidence="4 7" id="KW-0238">DNA-binding</keyword>
<evidence type="ECO:0000256" key="2">
    <source>
        <dbReference type="ARBA" id="ARBA00009437"/>
    </source>
</evidence>
<dbReference type="AlphaFoldDB" id="A0A560LPF9"/>
<keyword evidence="3" id="KW-0805">Transcription regulation</keyword>
<dbReference type="Gene3D" id="1.10.10.10">
    <property type="entry name" value="Winged helix-like DNA-binding domain superfamily/Winged helix DNA-binding domain"/>
    <property type="match status" value="1"/>
</dbReference>
<evidence type="ECO:0000313" key="8">
    <source>
        <dbReference type="Proteomes" id="UP000321304"/>
    </source>
</evidence>
<dbReference type="FunFam" id="1.10.10.10:FF:000001">
    <property type="entry name" value="LysR family transcriptional regulator"/>
    <property type="match status" value="1"/>
</dbReference>
<keyword evidence="8" id="KW-1185">Reference proteome</keyword>
<dbReference type="GO" id="GO:0003700">
    <property type="term" value="F:DNA-binding transcription factor activity"/>
    <property type="evidence" value="ECO:0007669"/>
    <property type="project" value="InterPro"/>
</dbReference>
<evidence type="ECO:0000256" key="5">
    <source>
        <dbReference type="ARBA" id="ARBA00023163"/>
    </source>
</evidence>
<dbReference type="InterPro" id="IPR036390">
    <property type="entry name" value="WH_DNA-bd_sf"/>
</dbReference>
<dbReference type="GO" id="GO:0006351">
    <property type="term" value="P:DNA-templated transcription"/>
    <property type="evidence" value="ECO:0007669"/>
    <property type="project" value="TreeGrafter"/>
</dbReference>
<dbReference type="EMBL" id="VITY01000007">
    <property type="protein sequence ID" value="TWB97109.1"/>
    <property type="molecule type" value="Genomic_DNA"/>
</dbReference>
<evidence type="ECO:0000259" key="6">
    <source>
        <dbReference type="PROSITE" id="PS50931"/>
    </source>
</evidence>
<evidence type="ECO:0000256" key="1">
    <source>
        <dbReference type="ARBA" id="ARBA00003502"/>
    </source>
</evidence>
<dbReference type="GO" id="GO:0043565">
    <property type="term" value="F:sequence-specific DNA binding"/>
    <property type="evidence" value="ECO:0007669"/>
    <property type="project" value="TreeGrafter"/>
</dbReference>
<dbReference type="Pfam" id="PF00126">
    <property type="entry name" value="HTH_1"/>
    <property type="match status" value="1"/>
</dbReference>
<dbReference type="Proteomes" id="UP000321304">
    <property type="component" value="Unassembled WGS sequence"/>
</dbReference>
<keyword evidence="5" id="KW-0804">Transcription</keyword>
<dbReference type="PANTHER" id="PTHR30537">
    <property type="entry name" value="HTH-TYPE TRANSCRIPTIONAL REGULATOR"/>
    <property type="match status" value="1"/>
</dbReference>
<comment type="function">
    <text evidence="1">NodD regulates the expression of the nodABCFE genes which encode other nodulation proteins. NodD is also a negative regulator of its own expression. Binds flavonoids as inducers.</text>
</comment>
<comment type="similarity">
    <text evidence="2">Belongs to the LysR transcriptional regulatory family.</text>
</comment>
<sequence>MDRIDAMKVFVAAVDEGSLAGAGRKLRRSPAAVSRAIAFLEHHVGAELLHRTTRSLKLSDAGERYALACRRILTELEEAEISAGGERAAPRGTLTITAPIVVGEDVLRPVLDAFMTEFPAVTVRLVMLDRTVNLIDEGIDVALRIAHLADSNFVAIKLGEVRRVVAASPGYLAQHPVIREPADLAKQQIIAMTHFGLDSWSFPPAAKSKIARAVQFTPRLVVNTVRAAVASAGEGYGVTRLFSYHIAEEIRDGRLQILLAGDEPPPLPVHLLAPQGRFDVPKVRAFVDFAGPRLKRYFERLSREASKANAKARRS</sequence>
<dbReference type="SUPFAM" id="SSF46785">
    <property type="entry name" value="Winged helix' DNA-binding domain"/>
    <property type="match status" value="1"/>
</dbReference>
<proteinExistence type="inferred from homology"/>
<protein>
    <submittedName>
        <fullName evidence="7">DNA-binding transcriptional LysR family regulator</fullName>
    </submittedName>
</protein>
<dbReference type="SUPFAM" id="SSF53850">
    <property type="entry name" value="Periplasmic binding protein-like II"/>
    <property type="match status" value="1"/>
</dbReference>
<name>A0A560LPF9_9BRAD</name>
<accession>A0A560LPF9</accession>
<dbReference type="Gene3D" id="3.40.190.290">
    <property type="match status" value="1"/>
</dbReference>
<evidence type="ECO:0000313" key="7">
    <source>
        <dbReference type="EMBL" id="TWB97109.1"/>
    </source>
</evidence>
<organism evidence="7 8">
    <name type="scientific">Bradyrhizobium macuxiense</name>
    <dbReference type="NCBI Taxonomy" id="1755647"/>
    <lineage>
        <taxon>Bacteria</taxon>
        <taxon>Pseudomonadati</taxon>
        <taxon>Pseudomonadota</taxon>
        <taxon>Alphaproteobacteria</taxon>
        <taxon>Hyphomicrobiales</taxon>
        <taxon>Nitrobacteraceae</taxon>
        <taxon>Bradyrhizobium</taxon>
    </lineage>
</organism>
<dbReference type="InterPro" id="IPR005119">
    <property type="entry name" value="LysR_subst-bd"/>
</dbReference>
<gene>
    <name evidence="7" type="ORF">FBZ93_107355</name>
</gene>
<dbReference type="InterPro" id="IPR058163">
    <property type="entry name" value="LysR-type_TF_proteobact-type"/>
</dbReference>
<dbReference type="InterPro" id="IPR036388">
    <property type="entry name" value="WH-like_DNA-bd_sf"/>
</dbReference>
<evidence type="ECO:0000256" key="4">
    <source>
        <dbReference type="ARBA" id="ARBA00023125"/>
    </source>
</evidence>
<dbReference type="Pfam" id="PF03466">
    <property type="entry name" value="LysR_substrate"/>
    <property type="match status" value="1"/>
</dbReference>
<dbReference type="CDD" id="cd08471">
    <property type="entry name" value="PBP2_CrgA_like_2"/>
    <property type="match status" value="1"/>
</dbReference>
<dbReference type="OrthoDB" id="9786526at2"/>
<comment type="caution">
    <text evidence="7">The sequence shown here is derived from an EMBL/GenBank/DDBJ whole genome shotgun (WGS) entry which is preliminary data.</text>
</comment>
<dbReference type="PANTHER" id="PTHR30537:SF5">
    <property type="entry name" value="HTH-TYPE TRANSCRIPTIONAL ACTIVATOR TTDR-RELATED"/>
    <property type="match status" value="1"/>
</dbReference>
<feature type="domain" description="HTH lysR-type" evidence="6">
    <location>
        <begin position="1"/>
        <end position="59"/>
    </location>
</feature>
<dbReference type="InterPro" id="IPR000847">
    <property type="entry name" value="LysR_HTH_N"/>
</dbReference>
<dbReference type="RefSeq" id="WP_146987991.1">
    <property type="nucleotide sequence ID" value="NZ_VITY01000007.1"/>
</dbReference>
<dbReference type="PROSITE" id="PS50931">
    <property type="entry name" value="HTH_LYSR"/>
    <property type="match status" value="1"/>
</dbReference>
<evidence type="ECO:0000256" key="3">
    <source>
        <dbReference type="ARBA" id="ARBA00023015"/>
    </source>
</evidence>